<protein>
    <submittedName>
        <fullName evidence="1">Uncharacterized protein</fullName>
    </submittedName>
</protein>
<dbReference type="AlphaFoldDB" id="A0AAP0IAF7"/>
<evidence type="ECO:0000313" key="2">
    <source>
        <dbReference type="Proteomes" id="UP001419268"/>
    </source>
</evidence>
<dbReference type="EMBL" id="JBBNAG010000008">
    <property type="protein sequence ID" value="KAK9111719.1"/>
    <property type="molecule type" value="Genomic_DNA"/>
</dbReference>
<evidence type="ECO:0000313" key="1">
    <source>
        <dbReference type="EMBL" id="KAK9111719.1"/>
    </source>
</evidence>
<organism evidence="1 2">
    <name type="scientific">Stephania cephalantha</name>
    <dbReference type="NCBI Taxonomy" id="152367"/>
    <lineage>
        <taxon>Eukaryota</taxon>
        <taxon>Viridiplantae</taxon>
        <taxon>Streptophyta</taxon>
        <taxon>Embryophyta</taxon>
        <taxon>Tracheophyta</taxon>
        <taxon>Spermatophyta</taxon>
        <taxon>Magnoliopsida</taxon>
        <taxon>Ranunculales</taxon>
        <taxon>Menispermaceae</taxon>
        <taxon>Menispermoideae</taxon>
        <taxon>Cissampelideae</taxon>
        <taxon>Stephania</taxon>
    </lineage>
</organism>
<proteinExistence type="predicted"/>
<accession>A0AAP0IAF7</accession>
<reference evidence="1 2" key="1">
    <citation type="submission" date="2024-01" db="EMBL/GenBank/DDBJ databases">
        <title>Genome assemblies of Stephania.</title>
        <authorList>
            <person name="Yang L."/>
        </authorList>
    </citation>
    <scope>NUCLEOTIDE SEQUENCE [LARGE SCALE GENOMIC DNA]</scope>
    <source>
        <strain evidence="1">JXDWG</strain>
        <tissue evidence="1">Leaf</tissue>
    </source>
</reference>
<gene>
    <name evidence="1" type="ORF">Scep_019238</name>
</gene>
<name>A0AAP0IAF7_9MAGN</name>
<keyword evidence="2" id="KW-1185">Reference proteome</keyword>
<sequence length="74" mass="7928">MLCICVEIEGATSLGVSRALLWLRSQVGGHIGGGDGGSGSGIILMTSLKRNWAARVPIKNLQFFQEMPCLGDYF</sequence>
<dbReference type="Proteomes" id="UP001419268">
    <property type="component" value="Unassembled WGS sequence"/>
</dbReference>
<comment type="caution">
    <text evidence="1">The sequence shown here is derived from an EMBL/GenBank/DDBJ whole genome shotgun (WGS) entry which is preliminary data.</text>
</comment>